<proteinExistence type="predicted"/>
<name>A0AB39UVS6_9GAMM</name>
<dbReference type="RefSeq" id="WP_369601097.1">
    <property type="nucleotide sequence ID" value="NZ_CP154858.1"/>
</dbReference>
<protein>
    <submittedName>
        <fullName evidence="1">Imm31 family immunity protein</fullName>
    </submittedName>
</protein>
<dbReference type="InterPro" id="IPR028200">
    <property type="entry name" value="Imm31"/>
</dbReference>
<dbReference type="Pfam" id="PF15591">
    <property type="entry name" value="Imm31"/>
    <property type="match status" value="1"/>
</dbReference>
<sequence length="94" mass="10379">MQALYKFYEVVKVVSPKPTLSEINGQEAAILGMVQNDCGDWLYSVQMIESGEGWDVAENELKPTGRMMAREDFYGGDSVTVEVDPISGEGTIKK</sequence>
<accession>A0AB39UVS6</accession>
<dbReference type="AlphaFoldDB" id="A0AB39UVS6"/>
<evidence type="ECO:0000313" key="1">
    <source>
        <dbReference type="EMBL" id="XDT72081.1"/>
    </source>
</evidence>
<dbReference type="KEGG" id="tcd:AAIA72_14975"/>
<gene>
    <name evidence="1" type="primary">imm31</name>
    <name evidence="1" type="ORF">AAIA72_14975</name>
</gene>
<reference evidence="1" key="1">
    <citation type="submission" date="2024-05" db="EMBL/GenBank/DDBJ databases">
        <title>Genome sequencing of novel strain.</title>
        <authorList>
            <person name="Ganbat D."/>
            <person name="Ganbat S."/>
            <person name="Lee S.-J."/>
        </authorList>
    </citation>
    <scope>NUCLEOTIDE SEQUENCE</scope>
    <source>
        <strain evidence="1">SMD15-11</strain>
    </source>
</reference>
<dbReference type="EMBL" id="CP154858">
    <property type="protein sequence ID" value="XDT72081.1"/>
    <property type="molecule type" value="Genomic_DNA"/>
</dbReference>
<organism evidence="1">
    <name type="scientific">Thermohahella caldifontis</name>
    <dbReference type="NCBI Taxonomy" id="3142973"/>
    <lineage>
        <taxon>Bacteria</taxon>
        <taxon>Pseudomonadati</taxon>
        <taxon>Pseudomonadota</taxon>
        <taxon>Gammaproteobacteria</taxon>
        <taxon>Oceanospirillales</taxon>
        <taxon>Hahellaceae</taxon>
        <taxon>Thermohahella</taxon>
    </lineage>
</organism>